<dbReference type="OrthoDB" id="9795573at2"/>
<dbReference type="InterPro" id="IPR053876">
    <property type="entry name" value="Phage_int_M"/>
</dbReference>
<feature type="region of interest" description="Disordered" evidence="2">
    <location>
        <begin position="1"/>
        <end position="20"/>
    </location>
</feature>
<evidence type="ECO:0000256" key="2">
    <source>
        <dbReference type="SAM" id="MobiDB-lite"/>
    </source>
</evidence>
<dbReference type="EMBL" id="CABVJE010000013">
    <property type="protein sequence ID" value="VVQ06442.1"/>
    <property type="molecule type" value="Genomic_DNA"/>
</dbReference>
<dbReference type="GO" id="GO:0003677">
    <property type="term" value="F:DNA binding"/>
    <property type="evidence" value="ECO:0007669"/>
    <property type="project" value="UniProtKB-KW"/>
</dbReference>
<dbReference type="InterPro" id="IPR010998">
    <property type="entry name" value="Integrase_recombinase_N"/>
</dbReference>
<organism evidence="4 5">
    <name type="scientific">Pseudomonas fluorescens</name>
    <dbReference type="NCBI Taxonomy" id="294"/>
    <lineage>
        <taxon>Bacteria</taxon>
        <taxon>Pseudomonadati</taxon>
        <taxon>Pseudomonadota</taxon>
        <taxon>Gammaproteobacteria</taxon>
        <taxon>Pseudomonadales</taxon>
        <taxon>Pseudomonadaceae</taxon>
        <taxon>Pseudomonas</taxon>
    </lineage>
</organism>
<feature type="domain" description="Phage integrase central" evidence="3">
    <location>
        <begin position="19"/>
        <end position="77"/>
    </location>
</feature>
<reference evidence="4 5" key="1">
    <citation type="submission" date="2019-09" db="EMBL/GenBank/DDBJ databases">
        <authorList>
            <person name="Chandra G."/>
            <person name="Truman W A."/>
        </authorList>
    </citation>
    <scope>NUCLEOTIDE SEQUENCE [LARGE SCALE GENOMIC DNA]</scope>
    <source>
        <strain evidence="4">PS938</strain>
    </source>
</reference>
<evidence type="ECO:0000259" key="3">
    <source>
        <dbReference type="Pfam" id="PF22022"/>
    </source>
</evidence>
<dbReference type="RefSeq" id="WP_150673057.1">
    <property type="nucleotide sequence ID" value="NZ_CABVJE010000013.1"/>
</dbReference>
<evidence type="ECO:0000313" key="4">
    <source>
        <dbReference type="EMBL" id="VVQ06442.1"/>
    </source>
</evidence>
<dbReference type="Pfam" id="PF22022">
    <property type="entry name" value="Phage_int_M"/>
    <property type="match status" value="1"/>
</dbReference>
<proteinExistence type="predicted"/>
<evidence type="ECO:0000313" key="5">
    <source>
        <dbReference type="Proteomes" id="UP000327191"/>
    </source>
</evidence>
<sequence length="98" mass="11020">MKTSSIHIKHQGSREPNPRHLQVSAIDTGPIMQAIEPVWTEKTETASRVRGRIESVLDWATVRSRRSGENLARWKGHLTICYPANQDSEGQTPHSPPL</sequence>
<dbReference type="AlphaFoldDB" id="A0A5E7U529"/>
<protein>
    <recommendedName>
        <fullName evidence="3">Phage integrase central domain-containing protein</fullName>
    </recommendedName>
</protein>
<name>A0A5E7U529_PSEFL</name>
<keyword evidence="1" id="KW-0238">DNA-binding</keyword>
<accession>A0A5E7U529</accession>
<dbReference type="Proteomes" id="UP000327191">
    <property type="component" value="Unassembled WGS sequence"/>
</dbReference>
<gene>
    <name evidence="4" type="ORF">PS938_03035</name>
</gene>
<dbReference type="Gene3D" id="1.10.150.130">
    <property type="match status" value="1"/>
</dbReference>
<evidence type="ECO:0000256" key="1">
    <source>
        <dbReference type="ARBA" id="ARBA00023125"/>
    </source>
</evidence>